<reference evidence="3" key="1">
    <citation type="submission" date="2019-10" db="EMBL/GenBank/DDBJ databases">
        <authorList>
            <consortium name="DOE Joint Genome Institute"/>
            <person name="Kuo A."/>
            <person name="Miyauchi S."/>
            <person name="Kiss E."/>
            <person name="Drula E."/>
            <person name="Kohler A."/>
            <person name="Sanchez-Garcia M."/>
            <person name="Andreopoulos B."/>
            <person name="Barry K.W."/>
            <person name="Bonito G."/>
            <person name="Buee M."/>
            <person name="Carver A."/>
            <person name="Chen C."/>
            <person name="Cichocki N."/>
            <person name="Clum A."/>
            <person name="Culley D."/>
            <person name="Crous P.W."/>
            <person name="Fauchery L."/>
            <person name="Girlanda M."/>
            <person name="Hayes R."/>
            <person name="Keri Z."/>
            <person name="LaButti K."/>
            <person name="Lipzen A."/>
            <person name="Lombard V."/>
            <person name="Magnuson J."/>
            <person name="Maillard F."/>
            <person name="Morin E."/>
            <person name="Murat C."/>
            <person name="Nolan M."/>
            <person name="Ohm R."/>
            <person name="Pangilinan J."/>
            <person name="Pereira M."/>
            <person name="Perotto S."/>
            <person name="Peter M."/>
            <person name="Riley R."/>
            <person name="Sitrit Y."/>
            <person name="Stielow B."/>
            <person name="Szollosi G."/>
            <person name="Zifcakova L."/>
            <person name="Stursova M."/>
            <person name="Spatafora J.W."/>
            <person name="Tedersoo L."/>
            <person name="Vaario L.-M."/>
            <person name="Yamada A."/>
            <person name="Yan M."/>
            <person name="Wang P."/>
            <person name="Xu J."/>
            <person name="Bruns T."/>
            <person name="Baldrian P."/>
            <person name="Vilgalys R."/>
            <person name="Henrissat B."/>
            <person name="Grigoriev I.V."/>
            <person name="Hibbett D."/>
            <person name="Nagy L.G."/>
            <person name="Martin F.M."/>
        </authorList>
    </citation>
    <scope>NUCLEOTIDE SEQUENCE</scope>
    <source>
        <strain evidence="3">BED1</strain>
    </source>
</reference>
<keyword evidence="2" id="KW-0472">Membrane</keyword>
<evidence type="ECO:0000313" key="4">
    <source>
        <dbReference type="Proteomes" id="UP001194468"/>
    </source>
</evidence>
<dbReference type="EMBL" id="WHUW01000004">
    <property type="protein sequence ID" value="KAF8447593.1"/>
    <property type="molecule type" value="Genomic_DNA"/>
</dbReference>
<feature type="transmembrane region" description="Helical" evidence="2">
    <location>
        <begin position="36"/>
        <end position="59"/>
    </location>
</feature>
<reference evidence="3" key="2">
    <citation type="journal article" date="2020" name="Nat. Commun.">
        <title>Large-scale genome sequencing of mycorrhizal fungi provides insights into the early evolution of symbiotic traits.</title>
        <authorList>
            <person name="Miyauchi S."/>
            <person name="Kiss E."/>
            <person name="Kuo A."/>
            <person name="Drula E."/>
            <person name="Kohler A."/>
            <person name="Sanchez-Garcia M."/>
            <person name="Morin E."/>
            <person name="Andreopoulos B."/>
            <person name="Barry K.W."/>
            <person name="Bonito G."/>
            <person name="Buee M."/>
            <person name="Carver A."/>
            <person name="Chen C."/>
            <person name="Cichocki N."/>
            <person name="Clum A."/>
            <person name="Culley D."/>
            <person name="Crous P.W."/>
            <person name="Fauchery L."/>
            <person name="Girlanda M."/>
            <person name="Hayes R.D."/>
            <person name="Keri Z."/>
            <person name="LaButti K."/>
            <person name="Lipzen A."/>
            <person name="Lombard V."/>
            <person name="Magnuson J."/>
            <person name="Maillard F."/>
            <person name="Murat C."/>
            <person name="Nolan M."/>
            <person name="Ohm R.A."/>
            <person name="Pangilinan J."/>
            <person name="Pereira M.F."/>
            <person name="Perotto S."/>
            <person name="Peter M."/>
            <person name="Pfister S."/>
            <person name="Riley R."/>
            <person name="Sitrit Y."/>
            <person name="Stielow J.B."/>
            <person name="Szollosi G."/>
            <person name="Zifcakova L."/>
            <person name="Stursova M."/>
            <person name="Spatafora J.W."/>
            <person name="Tedersoo L."/>
            <person name="Vaario L.M."/>
            <person name="Yamada A."/>
            <person name="Yan M."/>
            <person name="Wang P."/>
            <person name="Xu J."/>
            <person name="Bruns T."/>
            <person name="Baldrian P."/>
            <person name="Vilgalys R."/>
            <person name="Dunand C."/>
            <person name="Henrissat B."/>
            <person name="Grigoriev I.V."/>
            <person name="Hibbett D."/>
            <person name="Nagy L.G."/>
            <person name="Martin F.M."/>
        </authorList>
    </citation>
    <scope>NUCLEOTIDE SEQUENCE</scope>
    <source>
        <strain evidence="3">BED1</strain>
    </source>
</reference>
<proteinExistence type="predicted"/>
<organism evidence="3 4">
    <name type="scientific">Boletus edulis BED1</name>
    <dbReference type="NCBI Taxonomy" id="1328754"/>
    <lineage>
        <taxon>Eukaryota</taxon>
        <taxon>Fungi</taxon>
        <taxon>Dikarya</taxon>
        <taxon>Basidiomycota</taxon>
        <taxon>Agaricomycotina</taxon>
        <taxon>Agaricomycetes</taxon>
        <taxon>Agaricomycetidae</taxon>
        <taxon>Boletales</taxon>
        <taxon>Boletineae</taxon>
        <taxon>Boletaceae</taxon>
        <taxon>Boletoideae</taxon>
        <taxon>Boletus</taxon>
    </lineage>
</organism>
<accession>A0AAD4C3Z7</accession>
<sequence length="165" mass="17811">MTGAAAGAGSDDSTGCSVVGAAVASVAGCSNGGRGVGWSITGGFSSTFAGALTSAFLGLKNSVTRADIRRLTFIALTSFSFFSPYLPWEPLQPRFQQARTPPLVQREPEFLRQRVLSQSPSQPQLREPLLQQELPRPWQAPRPWLQQAPPQQEQRAQSRTLSKNG</sequence>
<feature type="compositionally biased region" description="Low complexity" evidence="1">
    <location>
        <begin position="146"/>
        <end position="157"/>
    </location>
</feature>
<feature type="transmembrane region" description="Helical" evidence="2">
    <location>
        <begin position="71"/>
        <end position="88"/>
    </location>
</feature>
<evidence type="ECO:0000256" key="1">
    <source>
        <dbReference type="SAM" id="MobiDB-lite"/>
    </source>
</evidence>
<name>A0AAD4C3Z7_BOLED</name>
<feature type="region of interest" description="Disordered" evidence="1">
    <location>
        <begin position="140"/>
        <end position="165"/>
    </location>
</feature>
<keyword evidence="2" id="KW-0812">Transmembrane</keyword>
<keyword evidence="4" id="KW-1185">Reference proteome</keyword>
<evidence type="ECO:0000313" key="3">
    <source>
        <dbReference type="EMBL" id="KAF8447593.1"/>
    </source>
</evidence>
<dbReference type="AlphaFoldDB" id="A0AAD4C3Z7"/>
<dbReference type="Proteomes" id="UP001194468">
    <property type="component" value="Unassembled WGS sequence"/>
</dbReference>
<gene>
    <name evidence="3" type="ORF">L210DRAFT_2805151</name>
</gene>
<keyword evidence="2" id="KW-1133">Transmembrane helix</keyword>
<comment type="caution">
    <text evidence="3">The sequence shown here is derived from an EMBL/GenBank/DDBJ whole genome shotgun (WGS) entry which is preliminary data.</text>
</comment>
<protein>
    <submittedName>
        <fullName evidence="3">Uncharacterized protein</fullName>
    </submittedName>
</protein>
<evidence type="ECO:0000256" key="2">
    <source>
        <dbReference type="SAM" id="Phobius"/>
    </source>
</evidence>